<organism evidence="3">
    <name type="scientific">uncultured Chloroflexia bacterium</name>
    <dbReference type="NCBI Taxonomy" id="1672391"/>
    <lineage>
        <taxon>Bacteria</taxon>
        <taxon>Bacillati</taxon>
        <taxon>Chloroflexota</taxon>
        <taxon>Chloroflexia</taxon>
        <taxon>environmental samples</taxon>
    </lineage>
</organism>
<dbReference type="Pfam" id="PF06452">
    <property type="entry name" value="CBM9_1"/>
    <property type="match status" value="1"/>
</dbReference>
<evidence type="ECO:0000259" key="2">
    <source>
        <dbReference type="Pfam" id="PF06452"/>
    </source>
</evidence>
<feature type="domain" description="Carbohydrate-binding" evidence="2">
    <location>
        <begin position="52"/>
        <end position="215"/>
    </location>
</feature>
<dbReference type="GO" id="GO:0030246">
    <property type="term" value="F:carbohydrate binding"/>
    <property type="evidence" value="ECO:0007669"/>
    <property type="project" value="InterPro"/>
</dbReference>
<dbReference type="EMBL" id="CADCTR010003019">
    <property type="protein sequence ID" value="CAA9378496.1"/>
    <property type="molecule type" value="Genomic_DNA"/>
</dbReference>
<accession>A0A6J4N5T5</accession>
<dbReference type="InterPro" id="IPR010502">
    <property type="entry name" value="Carb-bd_dom_fam9"/>
</dbReference>
<dbReference type="GO" id="GO:0016052">
    <property type="term" value="P:carbohydrate catabolic process"/>
    <property type="evidence" value="ECO:0007669"/>
    <property type="project" value="InterPro"/>
</dbReference>
<reference evidence="3" key="1">
    <citation type="submission" date="2020-02" db="EMBL/GenBank/DDBJ databases">
        <authorList>
            <person name="Meier V. D."/>
        </authorList>
    </citation>
    <scope>NUCLEOTIDE SEQUENCE</scope>
    <source>
        <strain evidence="3">AVDCRST_MAG93</strain>
    </source>
</reference>
<sequence>MAKYLSPLTPSALRAAVGAATLWLVVVVGAVRPAAAQTGEGAAAFAARAPVLDGNVDAVWERAARLPLRRVVFGQPSGDADLSATYRALWNRTALYLLIEVRDDQRVNDSTQRYDDDGAEVYLDAGNKKLNTFGATDFQYYFSYGEDRAVESKHNAHRQGVRFVTRDTSAGYRMEIRLPWAVLKTDPPPLAGPATRTGLDVHVNDDDYGGTRDQFDDTEAMV</sequence>
<proteinExistence type="predicted"/>
<dbReference type="SUPFAM" id="SSF49344">
    <property type="entry name" value="CBD9-like"/>
    <property type="match status" value="1"/>
</dbReference>
<dbReference type="GO" id="GO:0004553">
    <property type="term" value="F:hydrolase activity, hydrolyzing O-glycosyl compounds"/>
    <property type="evidence" value="ECO:0007669"/>
    <property type="project" value="InterPro"/>
</dbReference>
<dbReference type="Gene3D" id="2.60.40.1190">
    <property type="match status" value="1"/>
</dbReference>
<gene>
    <name evidence="3" type="ORF">AVDCRST_MAG93-9002</name>
</gene>
<name>A0A6J4N5T5_9CHLR</name>
<feature type="compositionally biased region" description="Basic and acidic residues" evidence="1">
    <location>
        <begin position="202"/>
        <end position="215"/>
    </location>
</feature>
<evidence type="ECO:0000256" key="1">
    <source>
        <dbReference type="SAM" id="MobiDB-lite"/>
    </source>
</evidence>
<evidence type="ECO:0000313" key="3">
    <source>
        <dbReference type="EMBL" id="CAA9378496.1"/>
    </source>
</evidence>
<dbReference type="AlphaFoldDB" id="A0A6J4N5T5"/>
<feature type="region of interest" description="Disordered" evidence="1">
    <location>
        <begin position="191"/>
        <end position="222"/>
    </location>
</feature>
<protein>
    <submittedName>
        <fullName evidence="3">CBM9</fullName>
    </submittedName>
</protein>